<protein>
    <submittedName>
        <fullName evidence="2">Uncharacterized protein</fullName>
    </submittedName>
</protein>
<gene>
    <name evidence="2" type="ORF">CSSPTR1EN2_LOCUS10994</name>
</gene>
<sequence>MLYNRGSEEINKLIGQANGDYKVQGEESGSSHSGGGQPCLTYESREEEGNYAPNGSCGGLRTLAGVDPMNGGLNGDVNNKENGFVGAIETYKKSDHGKSNTSDGFNFWLEYLRKLGW</sequence>
<reference evidence="2" key="1">
    <citation type="submission" date="2024-02" db="EMBL/GenBank/DDBJ databases">
        <authorList>
            <consortium name="ELIXIR-Norway"/>
            <consortium name="Elixir Norway"/>
        </authorList>
    </citation>
    <scope>NUCLEOTIDE SEQUENCE</scope>
</reference>
<dbReference type="EMBL" id="OZ019910">
    <property type="protein sequence ID" value="CAK9211764.1"/>
    <property type="molecule type" value="Genomic_DNA"/>
</dbReference>
<accession>A0ABP0U4F7</accession>
<feature type="region of interest" description="Disordered" evidence="1">
    <location>
        <begin position="16"/>
        <end position="55"/>
    </location>
</feature>
<name>A0ABP0U4F7_9BRYO</name>
<evidence type="ECO:0000313" key="3">
    <source>
        <dbReference type="Proteomes" id="UP001497512"/>
    </source>
</evidence>
<dbReference type="Proteomes" id="UP001497512">
    <property type="component" value="Chromosome 18"/>
</dbReference>
<evidence type="ECO:0000256" key="1">
    <source>
        <dbReference type="SAM" id="MobiDB-lite"/>
    </source>
</evidence>
<proteinExistence type="predicted"/>
<evidence type="ECO:0000313" key="2">
    <source>
        <dbReference type="EMBL" id="CAK9211764.1"/>
    </source>
</evidence>
<keyword evidence="3" id="KW-1185">Reference proteome</keyword>
<organism evidence="2 3">
    <name type="scientific">Sphagnum troendelagicum</name>
    <dbReference type="NCBI Taxonomy" id="128251"/>
    <lineage>
        <taxon>Eukaryota</taxon>
        <taxon>Viridiplantae</taxon>
        <taxon>Streptophyta</taxon>
        <taxon>Embryophyta</taxon>
        <taxon>Bryophyta</taxon>
        <taxon>Sphagnophytina</taxon>
        <taxon>Sphagnopsida</taxon>
        <taxon>Sphagnales</taxon>
        <taxon>Sphagnaceae</taxon>
        <taxon>Sphagnum</taxon>
    </lineage>
</organism>